<reference evidence="10" key="2">
    <citation type="journal article" date="2019" name="Int. J. Syst. Evol. Microbiol.">
        <title>The Global Catalogue of Microorganisms (GCM) 10K type strain sequencing project: providing services to taxonomists for standard genome sequencing and annotation.</title>
        <authorList>
            <consortium name="The Broad Institute Genomics Platform"/>
            <consortium name="The Broad Institute Genome Sequencing Center for Infectious Disease"/>
            <person name="Wu L."/>
            <person name="Ma J."/>
        </authorList>
    </citation>
    <scope>NUCLEOTIDE SEQUENCE [LARGE SCALE GENOMIC DNA]</scope>
    <source>
        <strain evidence="10">CGMCC 1.18437</strain>
    </source>
</reference>
<dbReference type="Proteomes" id="UP000619376">
    <property type="component" value="Unassembled WGS sequence"/>
</dbReference>
<keyword evidence="3" id="KW-0812">Transmembrane</keyword>
<dbReference type="RefSeq" id="WP_184109960.1">
    <property type="nucleotide sequence ID" value="NZ_BNAJ01000002.1"/>
</dbReference>
<dbReference type="InterPro" id="IPR016181">
    <property type="entry name" value="Acyl_CoA_acyltransferase"/>
</dbReference>
<keyword evidence="2" id="KW-1003">Cell membrane</keyword>
<dbReference type="EMBL" id="BNAJ01000002">
    <property type="protein sequence ID" value="GHF37831.1"/>
    <property type="molecule type" value="Genomic_DNA"/>
</dbReference>
<reference evidence="7" key="1">
    <citation type="journal article" date="2014" name="Int. J. Syst. Evol. Microbiol.">
        <title>Complete genome of a new Firmicutes species belonging to the dominant human colonic microbiota ('Ruminococcus bicirculans') reveals two chromosomes and a selective capacity to utilize plant glucans.</title>
        <authorList>
            <consortium name="NISC Comparative Sequencing Program"/>
            <person name="Wegmann U."/>
            <person name="Louis P."/>
            <person name="Goesmann A."/>
            <person name="Henrissat B."/>
            <person name="Duncan S.H."/>
            <person name="Flint H.J."/>
        </authorList>
    </citation>
    <scope>NUCLEOTIDE SEQUENCE</scope>
    <source>
        <strain evidence="7">CGMCC 1.18437</strain>
    </source>
</reference>
<sequence length="347" mass="37841">MTPPTQPAVRRALEHHARYARNPSSLVAIDDRIELFETPGVTGSIPYRVVGRAWVAGEPLAPADALPDLLRAFLVQARRAGRTAILAPVGPAVRTVAVHLGLLAVHLGEASYLDPRHWAPRGNRYARLRNDMNRAARQGVRVREVHGPDAELRAALRTLARRWLAGRRAGTGLDWIFQLDPAQHPGLKRTFVATAPDGTLLAFVSASPLPGRRGWYLEDVVRDERSPRGTAASVVAHALQTFGAEGASSVTLGGVPLTGHAGRLHLRFLRPVVARWYHVDGLQHFKAQFGADDREDEWLIVPSVTALPLAAWAVLRLAVPGPLWPLAQPLWTPPGQTRRTLSPSPVS</sequence>
<dbReference type="GO" id="GO:0016755">
    <property type="term" value="F:aminoacyltransferase activity"/>
    <property type="evidence" value="ECO:0007669"/>
    <property type="project" value="TreeGrafter"/>
</dbReference>
<evidence type="ECO:0000256" key="5">
    <source>
        <dbReference type="ARBA" id="ARBA00023136"/>
    </source>
</evidence>
<reference evidence="7" key="4">
    <citation type="submission" date="2024-05" db="EMBL/GenBank/DDBJ databases">
        <authorList>
            <person name="Sun Q."/>
            <person name="Zhou Y."/>
        </authorList>
    </citation>
    <scope>NUCLEOTIDE SEQUENCE</scope>
    <source>
        <strain evidence="7">CGMCC 1.18437</strain>
    </source>
</reference>
<dbReference type="PANTHER" id="PTHR34697">
    <property type="entry name" value="PHOSPHATIDYLGLYCEROL LYSYLTRANSFERASE"/>
    <property type="match status" value="1"/>
</dbReference>
<dbReference type="EMBL" id="JACHFK010000002">
    <property type="protein sequence ID" value="MBB5375680.1"/>
    <property type="molecule type" value="Genomic_DNA"/>
</dbReference>
<evidence type="ECO:0000256" key="4">
    <source>
        <dbReference type="ARBA" id="ARBA00022989"/>
    </source>
</evidence>
<organism evidence="8 9">
    <name type="scientific">Deinococcus metalli</name>
    <dbReference type="NCBI Taxonomy" id="1141878"/>
    <lineage>
        <taxon>Bacteria</taxon>
        <taxon>Thermotogati</taxon>
        <taxon>Deinococcota</taxon>
        <taxon>Deinococci</taxon>
        <taxon>Deinococcales</taxon>
        <taxon>Deinococcaceae</taxon>
        <taxon>Deinococcus</taxon>
    </lineage>
</organism>
<dbReference type="GO" id="GO:0005886">
    <property type="term" value="C:plasma membrane"/>
    <property type="evidence" value="ECO:0007669"/>
    <property type="project" value="UniProtKB-SubCell"/>
</dbReference>
<evidence type="ECO:0000313" key="7">
    <source>
        <dbReference type="EMBL" id="GHF37831.1"/>
    </source>
</evidence>
<keyword evidence="5" id="KW-0472">Membrane</keyword>
<name>A0A7W8NPE7_9DEIO</name>
<protein>
    <submittedName>
        <fullName evidence="8">Lysylphosphatidylglycerol synthetase-like protein (DUF2156 family)</fullName>
    </submittedName>
</protein>
<dbReference type="InterPro" id="IPR024320">
    <property type="entry name" value="LPG_synthase_C"/>
</dbReference>
<dbReference type="AlphaFoldDB" id="A0A7W8NPE7"/>
<dbReference type="InterPro" id="IPR051211">
    <property type="entry name" value="PG_lysyltransferase"/>
</dbReference>
<dbReference type="PANTHER" id="PTHR34697:SF2">
    <property type="entry name" value="PHOSPHATIDYLGLYCEROL LYSYLTRANSFERASE"/>
    <property type="match status" value="1"/>
</dbReference>
<dbReference type="SUPFAM" id="SSF55729">
    <property type="entry name" value="Acyl-CoA N-acyltransferases (Nat)"/>
    <property type="match status" value="1"/>
</dbReference>
<evidence type="ECO:0000256" key="2">
    <source>
        <dbReference type="ARBA" id="ARBA00022475"/>
    </source>
</evidence>
<reference evidence="8 9" key="3">
    <citation type="submission" date="2020-08" db="EMBL/GenBank/DDBJ databases">
        <title>Genomic Encyclopedia of Type Strains, Phase IV (KMG-IV): sequencing the most valuable type-strain genomes for metagenomic binning, comparative biology and taxonomic classification.</title>
        <authorList>
            <person name="Goeker M."/>
        </authorList>
    </citation>
    <scope>NUCLEOTIDE SEQUENCE [LARGE SCALE GENOMIC DNA]</scope>
    <source>
        <strain evidence="8 9">DSM 27521</strain>
    </source>
</reference>
<proteinExistence type="predicted"/>
<evidence type="ECO:0000259" key="6">
    <source>
        <dbReference type="Pfam" id="PF09924"/>
    </source>
</evidence>
<evidence type="ECO:0000256" key="3">
    <source>
        <dbReference type="ARBA" id="ARBA00022692"/>
    </source>
</evidence>
<comment type="subcellular location">
    <subcellularLocation>
        <location evidence="1">Cell membrane</location>
        <topology evidence="1">Multi-pass membrane protein</topology>
    </subcellularLocation>
</comment>
<accession>A0A7W8NPE7</accession>
<evidence type="ECO:0000313" key="9">
    <source>
        <dbReference type="Proteomes" id="UP000539473"/>
    </source>
</evidence>
<dbReference type="Pfam" id="PF09924">
    <property type="entry name" value="LPG_synthase_C"/>
    <property type="match status" value="1"/>
</dbReference>
<keyword evidence="10" id="KW-1185">Reference proteome</keyword>
<evidence type="ECO:0000313" key="8">
    <source>
        <dbReference type="EMBL" id="MBB5375680.1"/>
    </source>
</evidence>
<keyword evidence="4" id="KW-1133">Transmembrane helix</keyword>
<dbReference type="GO" id="GO:0055091">
    <property type="term" value="P:phospholipid homeostasis"/>
    <property type="evidence" value="ECO:0007669"/>
    <property type="project" value="TreeGrafter"/>
</dbReference>
<comment type="caution">
    <text evidence="8">The sequence shown here is derived from an EMBL/GenBank/DDBJ whole genome shotgun (WGS) entry which is preliminary data.</text>
</comment>
<feature type="domain" description="Phosphatidylglycerol lysyltransferase C-terminal" evidence="6">
    <location>
        <begin position="24"/>
        <end position="299"/>
    </location>
</feature>
<gene>
    <name evidence="7" type="ORF">GCM10017781_13210</name>
    <name evidence="8" type="ORF">HNQ07_001137</name>
</gene>
<evidence type="ECO:0000313" key="10">
    <source>
        <dbReference type="Proteomes" id="UP000619376"/>
    </source>
</evidence>
<evidence type="ECO:0000256" key="1">
    <source>
        <dbReference type="ARBA" id="ARBA00004651"/>
    </source>
</evidence>
<dbReference type="Proteomes" id="UP000539473">
    <property type="component" value="Unassembled WGS sequence"/>
</dbReference>